<dbReference type="InterPro" id="IPR027443">
    <property type="entry name" value="IPNS-like_sf"/>
</dbReference>
<dbReference type="PANTHER" id="PTHR47990">
    <property type="entry name" value="2-OXOGLUTARATE (2OG) AND FE(II)-DEPENDENT OXYGENASE SUPERFAMILY PROTEIN-RELATED"/>
    <property type="match status" value="1"/>
</dbReference>
<dbReference type="PROSITE" id="PS51471">
    <property type="entry name" value="FE2OG_OXY"/>
    <property type="match status" value="1"/>
</dbReference>
<dbReference type="PRINTS" id="PR00682">
    <property type="entry name" value="IPNSYNTHASE"/>
</dbReference>
<comment type="similarity">
    <text evidence="1">Belongs to the iron/ascorbate-dependent oxidoreductase family.</text>
</comment>
<dbReference type="EMBL" id="KE346361">
    <property type="protein sequence ID" value="KJE90342.1"/>
    <property type="molecule type" value="Genomic_DNA"/>
</dbReference>
<keyword evidence="4" id="KW-1185">Reference proteome</keyword>
<evidence type="ECO:0000313" key="3">
    <source>
        <dbReference type="EMBL" id="KJE90342.1"/>
    </source>
</evidence>
<feature type="domain" description="Fe2OG dioxygenase" evidence="2">
    <location>
        <begin position="243"/>
        <end position="352"/>
    </location>
</feature>
<dbReference type="Proteomes" id="UP000008743">
    <property type="component" value="Unassembled WGS sequence"/>
</dbReference>
<dbReference type="InterPro" id="IPR044861">
    <property type="entry name" value="IPNS-like_FE2OG_OXY"/>
</dbReference>
<accession>A0A0D2VK00</accession>
<dbReference type="GO" id="GO:0016491">
    <property type="term" value="F:oxidoreductase activity"/>
    <property type="evidence" value="ECO:0007669"/>
    <property type="project" value="UniProtKB-KW"/>
</dbReference>
<evidence type="ECO:0000256" key="1">
    <source>
        <dbReference type="RuleBase" id="RU003682"/>
    </source>
</evidence>
<reference evidence="4" key="1">
    <citation type="submission" date="2011-02" db="EMBL/GenBank/DDBJ databases">
        <title>The Genome Sequence of Capsaspora owczarzaki ATCC 30864.</title>
        <authorList>
            <person name="Russ C."/>
            <person name="Cuomo C."/>
            <person name="Burger G."/>
            <person name="Gray M.W."/>
            <person name="Holland P.W.H."/>
            <person name="King N."/>
            <person name="Lang F.B.F."/>
            <person name="Roger A.J."/>
            <person name="Ruiz-Trillo I."/>
            <person name="Young S.K."/>
            <person name="Zeng Q."/>
            <person name="Gargeya S."/>
            <person name="Alvarado L."/>
            <person name="Berlin A."/>
            <person name="Chapman S.B."/>
            <person name="Chen Z."/>
            <person name="Freedman E."/>
            <person name="Gellesch M."/>
            <person name="Goldberg J."/>
            <person name="Griggs A."/>
            <person name="Gujja S."/>
            <person name="Heilman E."/>
            <person name="Heiman D."/>
            <person name="Howarth C."/>
            <person name="Mehta T."/>
            <person name="Neiman D."/>
            <person name="Pearson M."/>
            <person name="Roberts A."/>
            <person name="Saif S."/>
            <person name="Shea T."/>
            <person name="Shenoy N."/>
            <person name="Sisk P."/>
            <person name="Stolte C."/>
            <person name="Sykes S."/>
            <person name="White J."/>
            <person name="Yandava C."/>
            <person name="Haas B."/>
            <person name="Nusbaum C."/>
            <person name="Birren B."/>
        </authorList>
    </citation>
    <scope>NUCLEOTIDE SEQUENCE</scope>
    <source>
        <strain evidence="4">ATCC 30864</strain>
    </source>
</reference>
<dbReference type="STRING" id="595528.A0A0D2VK00"/>
<dbReference type="InterPro" id="IPR005123">
    <property type="entry name" value="Oxoglu/Fe-dep_dioxygenase_dom"/>
</dbReference>
<dbReference type="GO" id="GO:0046872">
    <property type="term" value="F:metal ion binding"/>
    <property type="evidence" value="ECO:0007669"/>
    <property type="project" value="UniProtKB-KW"/>
</dbReference>
<evidence type="ECO:0000259" key="2">
    <source>
        <dbReference type="PROSITE" id="PS51471"/>
    </source>
</evidence>
<dbReference type="AlphaFoldDB" id="A0A0D2VK00"/>
<dbReference type="Pfam" id="PF03171">
    <property type="entry name" value="2OG-FeII_Oxy"/>
    <property type="match status" value="1"/>
</dbReference>
<dbReference type="SUPFAM" id="SSF51197">
    <property type="entry name" value="Clavaminate synthase-like"/>
    <property type="match status" value="1"/>
</dbReference>
<dbReference type="FunCoup" id="A0A0D2VK00">
    <property type="interactions" value="2"/>
</dbReference>
<gene>
    <name evidence="3" type="ORF">CAOG_001667</name>
</gene>
<protein>
    <submittedName>
        <fullName evidence="3">2OG-Fe(II) oxygenase</fullName>
    </submittedName>
</protein>
<dbReference type="OrthoDB" id="288590at2759"/>
<evidence type="ECO:0000313" key="4">
    <source>
        <dbReference type="Proteomes" id="UP000008743"/>
    </source>
</evidence>
<dbReference type="PhylomeDB" id="A0A0D2VK00"/>
<dbReference type="Pfam" id="PF14226">
    <property type="entry name" value="DIOX_N"/>
    <property type="match status" value="1"/>
</dbReference>
<name>A0A0D2VK00_CAPO3</name>
<dbReference type="Gene3D" id="2.60.120.330">
    <property type="entry name" value="B-lactam Antibiotic, Isopenicillin N Synthase, Chain"/>
    <property type="match status" value="1"/>
</dbReference>
<keyword evidence="1" id="KW-0479">Metal-binding</keyword>
<sequence length="410" mass="45452">MSVGELNGDGLRVHRLLQWVSTGFPLPIDVYTLSCFWRATICNNSVAIIIIPAVLRFQQKMSHTTTIPVIDIGAFVDAAKRADSDATAASLGAAFRDVGFAYITGHGVPSAVIQKAFSHAKRLFELPMDAKEALSMTGANAHTHRGYSGFGDEVLNEETKDWKEAFDIGYDLPPSDPDVAAGVPLHGPNVWPSHESAPELATFKHDLELYFSHMERVGRSLLVGFEKHFGLADGYFEPFFQRPLVLMRLLHYPPLPEEMLNSTTPGRDIVTCGEHSDYGGLTLLAVDAPGLQVKSTNGEWIAAPPMGNDALIVNLGDMMQRWTNDVLKATPHRVVNVNPLAHRYSIPFFFEPNFHSIVRCLEPCLRLSGTTVPKYPDTQYGPYLLSRYDATFNHRKDDESNPTNARPGRY</sequence>
<dbReference type="InterPro" id="IPR026992">
    <property type="entry name" value="DIOX_N"/>
</dbReference>
<proteinExistence type="inferred from homology"/>
<dbReference type="InParanoid" id="A0A0D2VK00"/>
<keyword evidence="1" id="KW-0408">Iron</keyword>
<organism evidence="3 4">
    <name type="scientific">Capsaspora owczarzaki (strain ATCC 30864)</name>
    <dbReference type="NCBI Taxonomy" id="595528"/>
    <lineage>
        <taxon>Eukaryota</taxon>
        <taxon>Filasterea</taxon>
        <taxon>Capsaspora</taxon>
    </lineage>
</organism>
<keyword evidence="1" id="KW-0560">Oxidoreductase</keyword>
<dbReference type="InterPro" id="IPR050231">
    <property type="entry name" value="Iron_ascorbate_oxido_reductase"/>
</dbReference>
<dbReference type="eggNOG" id="KOG0143">
    <property type="taxonomic scope" value="Eukaryota"/>
</dbReference>